<dbReference type="AlphaFoldDB" id="A0A9C9EK67"/>
<keyword evidence="1" id="KW-0732">Signal</keyword>
<evidence type="ECO:0000313" key="2">
    <source>
        <dbReference type="EMBL" id="HEC77528.1"/>
    </source>
</evidence>
<dbReference type="Proteomes" id="UP000885826">
    <property type="component" value="Unassembled WGS sequence"/>
</dbReference>
<dbReference type="EMBL" id="DRIG01000002">
    <property type="protein sequence ID" value="HEC77528.1"/>
    <property type="molecule type" value="Genomic_DNA"/>
</dbReference>
<reference evidence="2" key="1">
    <citation type="journal article" date="2020" name="mSystems">
        <title>Genome- and Community-Level Interaction Insights into Carbon Utilization and Element Cycling Functions of Hydrothermarchaeota in Hydrothermal Sediment.</title>
        <authorList>
            <person name="Zhou Z."/>
            <person name="Liu Y."/>
            <person name="Xu W."/>
            <person name="Pan J."/>
            <person name="Luo Z.H."/>
            <person name="Li M."/>
        </authorList>
    </citation>
    <scope>NUCLEOTIDE SEQUENCE</scope>
    <source>
        <strain evidence="2">HyVt-388</strain>
    </source>
</reference>
<name>A0A9C9EK67_UNCW3</name>
<accession>A0A9C9EK67</accession>
<proteinExistence type="predicted"/>
<organism evidence="2 3">
    <name type="scientific">candidate division WOR-3 bacterium</name>
    <dbReference type="NCBI Taxonomy" id="2052148"/>
    <lineage>
        <taxon>Bacteria</taxon>
        <taxon>Bacteria division WOR-3</taxon>
    </lineage>
</organism>
<dbReference type="PROSITE" id="PS51257">
    <property type="entry name" value="PROKAR_LIPOPROTEIN"/>
    <property type="match status" value="1"/>
</dbReference>
<evidence type="ECO:0000313" key="3">
    <source>
        <dbReference type="Proteomes" id="UP000885826"/>
    </source>
</evidence>
<evidence type="ECO:0000256" key="1">
    <source>
        <dbReference type="SAM" id="SignalP"/>
    </source>
</evidence>
<feature type="chain" id="PRO_5038657974" evidence="1">
    <location>
        <begin position="20"/>
        <end position="305"/>
    </location>
</feature>
<sequence length="305" mass="34403">MKYLRILMPLMLIVFFVAGCSKQSDEETIQALLESSWFVADGAVQTADDSTNVPQAPNGAQILADTLGWVRWVRWIERPVTREFDIVVNGDSADVTVTAYFQGNPPGYGFFVVNDPLNPVYQRAISDSVIRKVKLYRGDDDKWHIASLTVADIYTVNTNNPVTITEIRAQVASRNYEFVVNSADTYFEKDELPIFYPSDTVEVTVTCSAQNDSTWAFLHHGTGHRPGIGHHIRQPFYRENTTTFTRTWIIADDSVVTTPAVRHSAVDVLGWETLFGDSTATYYSRAWCLPYIIMEPGEELPQDED</sequence>
<gene>
    <name evidence="2" type="ORF">ENI34_00110</name>
</gene>
<comment type="caution">
    <text evidence="2">The sequence shown here is derived from an EMBL/GenBank/DDBJ whole genome shotgun (WGS) entry which is preliminary data.</text>
</comment>
<protein>
    <submittedName>
        <fullName evidence="2">Uncharacterized protein</fullName>
    </submittedName>
</protein>
<feature type="signal peptide" evidence="1">
    <location>
        <begin position="1"/>
        <end position="19"/>
    </location>
</feature>